<dbReference type="SUPFAM" id="SSF46894">
    <property type="entry name" value="C-terminal effector domain of the bipartite response regulators"/>
    <property type="match status" value="1"/>
</dbReference>
<dbReference type="PRINTS" id="PR00111">
    <property type="entry name" value="ABHYDROLASE"/>
</dbReference>
<keyword evidence="2" id="KW-0804">Transcription</keyword>
<dbReference type="Gene3D" id="1.10.10.10">
    <property type="entry name" value="Winged helix-like DNA-binding domain superfamily/Winged helix DNA-binding domain"/>
    <property type="match status" value="1"/>
</dbReference>
<gene>
    <name evidence="4" type="ORF">SAMN05216179_1793</name>
</gene>
<evidence type="ECO:0000256" key="1">
    <source>
        <dbReference type="ARBA" id="ARBA00023015"/>
    </source>
</evidence>
<dbReference type="SUPFAM" id="SSF53474">
    <property type="entry name" value="alpha/beta-Hydrolases"/>
    <property type="match status" value="1"/>
</dbReference>
<dbReference type="Pfam" id="PF00561">
    <property type="entry name" value="Abhydrolase_1"/>
    <property type="match status" value="1"/>
</dbReference>
<keyword evidence="5" id="KW-1185">Reference proteome</keyword>
<dbReference type="RefSeq" id="WP_073201512.1">
    <property type="nucleotide sequence ID" value="NZ_FRCZ01000003.1"/>
</dbReference>
<name>A0A1M7NX14_9BACI</name>
<sequence>MHIPYLEIDNNIIHYQWHNSETASEKNVLVLVHGLGLDLNSWNLLLPLLKKEYRILQLDLQGHGNSGFNGLTPILDVMTHDIHRLIHHLGIKQFHIVGHGFGGFVAIQYSYQYCEEVLSLTLISVPVNYPVKLAEKQITKRKEHSRHSESLESLGKELIPKICYQLTEENEQILLESFRRVNKKVYFMLFHTEFNKSMQKYLKALDTPILLLTGAEDPVYPPELFSITLNLVPYARFLTVPDAAFAVQLDQPAIVAKWIHQFIQQKSVARDNLTYNYLADLSNEIRSELTIQNQKDQPPNNTIRVNILNRFEVFINGQTILQGWGKRKAKLLFVYLILQKSVTRDELCDVFWPDLPLDKAKNQLRVSLHHLKKIIEHAHLRENSPIVVTEREHVMISGVIHSDYLIYKELLQNSLKLTDPNQKITAYEESLTVISDNLFPGLYNDYFLRICYQIERVWADMAEFLSDWYNQMGDKQKAKKYQEIMEQLGYTNRYDIKL</sequence>
<dbReference type="Gene3D" id="3.40.50.1820">
    <property type="entry name" value="alpha/beta hydrolase"/>
    <property type="match status" value="1"/>
</dbReference>
<evidence type="ECO:0000256" key="2">
    <source>
        <dbReference type="ARBA" id="ARBA00023163"/>
    </source>
</evidence>
<organism evidence="4 5">
    <name type="scientific">Gracilibacillus kekensis</name>
    <dbReference type="NCBI Taxonomy" id="1027249"/>
    <lineage>
        <taxon>Bacteria</taxon>
        <taxon>Bacillati</taxon>
        <taxon>Bacillota</taxon>
        <taxon>Bacilli</taxon>
        <taxon>Bacillales</taxon>
        <taxon>Bacillaceae</taxon>
        <taxon>Gracilibacillus</taxon>
    </lineage>
</organism>
<dbReference type="GO" id="GO:0003677">
    <property type="term" value="F:DNA binding"/>
    <property type="evidence" value="ECO:0007669"/>
    <property type="project" value="InterPro"/>
</dbReference>
<dbReference type="InterPro" id="IPR050266">
    <property type="entry name" value="AB_hydrolase_sf"/>
</dbReference>
<proteinExistence type="predicted"/>
<reference evidence="4 5" key="1">
    <citation type="submission" date="2016-11" db="EMBL/GenBank/DDBJ databases">
        <authorList>
            <person name="Jaros S."/>
            <person name="Januszkiewicz K."/>
            <person name="Wedrychowicz H."/>
        </authorList>
    </citation>
    <scope>NUCLEOTIDE SEQUENCE [LARGE SCALE GENOMIC DNA]</scope>
    <source>
        <strain evidence="4 5">CGMCC 1.10681</strain>
    </source>
</reference>
<keyword evidence="1" id="KW-0805">Transcription regulation</keyword>
<dbReference type="STRING" id="1027249.SAMN05216179_1793"/>
<dbReference type="AlphaFoldDB" id="A0A1M7NX14"/>
<feature type="domain" description="AB hydrolase-1" evidence="3">
    <location>
        <begin position="27"/>
        <end position="137"/>
    </location>
</feature>
<dbReference type="InterPro" id="IPR029058">
    <property type="entry name" value="AB_hydrolase_fold"/>
</dbReference>
<dbReference type="InterPro" id="IPR000073">
    <property type="entry name" value="AB_hydrolase_1"/>
</dbReference>
<dbReference type="GO" id="GO:0006355">
    <property type="term" value="P:regulation of DNA-templated transcription"/>
    <property type="evidence" value="ECO:0007669"/>
    <property type="project" value="InterPro"/>
</dbReference>
<dbReference type="EMBL" id="FRCZ01000003">
    <property type="protein sequence ID" value="SHN08171.1"/>
    <property type="molecule type" value="Genomic_DNA"/>
</dbReference>
<accession>A0A1M7NX14</accession>
<evidence type="ECO:0000259" key="3">
    <source>
        <dbReference type="Pfam" id="PF00561"/>
    </source>
</evidence>
<dbReference type="Proteomes" id="UP000184184">
    <property type="component" value="Unassembled WGS sequence"/>
</dbReference>
<protein>
    <submittedName>
        <fullName evidence="4">Pimeloyl-ACP methyl ester carboxylesterase</fullName>
    </submittedName>
</protein>
<evidence type="ECO:0000313" key="4">
    <source>
        <dbReference type="EMBL" id="SHN08171.1"/>
    </source>
</evidence>
<dbReference type="InterPro" id="IPR036388">
    <property type="entry name" value="WH-like_DNA-bd_sf"/>
</dbReference>
<dbReference type="PANTHER" id="PTHR43798">
    <property type="entry name" value="MONOACYLGLYCEROL LIPASE"/>
    <property type="match status" value="1"/>
</dbReference>
<dbReference type="InterPro" id="IPR016032">
    <property type="entry name" value="Sig_transdc_resp-reg_C-effctor"/>
</dbReference>
<evidence type="ECO:0000313" key="5">
    <source>
        <dbReference type="Proteomes" id="UP000184184"/>
    </source>
</evidence>